<dbReference type="EMBL" id="CP021983">
    <property type="protein sequence ID" value="ASC73287.1"/>
    <property type="molecule type" value="Genomic_DNA"/>
</dbReference>
<keyword evidence="2" id="KW-0449">Lipoprotein</keyword>
<dbReference type="Pfam" id="PF01476">
    <property type="entry name" value="LysM"/>
    <property type="match status" value="1"/>
</dbReference>
<dbReference type="SMART" id="SM00257">
    <property type="entry name" value="LysM"/>
    <property type="match status" value="1"/>
</dbReference>
<dbReference type="STRING" id="1641165.XM38_23185"/>
<dbReference type="InterPro" id="IPR050570">
    <property type="entry name" value="Cell_wall_metabolism_enzyme"/>
</dbReference>
<dbReference type="Pfam" id="PF01551">
    <property type="entry name" value="Peptidase_M23"/>
    <property type="match status" value="1"/>
</dbReference>
<dbReference type="Gene3D" id="2.70.70.10">
    <property type="entry name" value="Glucose Permease (Domain IIA)"/>
    <property type="match status" value="1"/>
</dbReference>
<proteinExistence type="predicted"/>
<dbReference type="PANTHER" id="PTHR21666:SF290">
    <property type="entry name" value="PEPTIDASE M23 DOMAIN PROTEIN"/>
    <property type="match status" value="1"/>
</dbReference>
<feature type="domain" description="LysM" evidence="1">
    <location>
        <begin position="60"/>
        <end position="104"/>
    </location>
</feature>
<keyword evidence="3" id="KW-1185">Reference proteome</keyword>
<dbReference type="SUPFAM" id="SSF54106">
    <property type="entry name" value="LysM domain"/>
    <property type="match status" value="1"/>
</dbReference>
<name>A0A1Z3HT30_9CYAN</name>
<dbReference type="AlphaFoldDB" id="A0A1Z3HT30"/>
<dbReference type="GO" id="GO:0004222">
    <property type="term" value="F:metalloendopeptidase activity"/>
    <property type="evidence" value="ECO:0007669"/>
    <property type="project" value="TreeGrafter"/>
</dbReference>
<dbReference type="InterPro" id="IPR018392">
    <property type="entry name" value="LysM"/>
</dbReference>
<reference evidence="2 3" key="1">
    <citation type="journal article" date="2016" name="Biochim. Biophys. Acta">
        <title>Characterization of red-shifted phycobilisomes isolated from the chlorophyll f-containing cyanobacterium Halomicronema hongdechloris.</title>
        <authorList>
            <person name="Li Y."/>
            <person name="Lin Y."/>
            <person name="Garvey C.J."/>
            <person name="Birch D."/>
            <person name="Corkery R.W."/>
            <person name="Loughlin P.C."/>
            <person name="Scheer H."/>
            <person name="Willows R.D."/>
            <person name="Chen M."/>
        </authorList>
    </citation>
    <scope>NUCLEOTIDE SEQUENCE [LARGE SCALE GENOMIC DNA]</scope>
    <source>
        <strain evidence="2 3">C2206</strain>
    </source>
</reference>
<protein>
    <submittedName>
        <fullName evidence="2">Lipoprotein YgeR</fullName>
    </submittedName>
</protein>
<dbReference type="CDD" id="cd12797">
    <property type="entry name" value="M23_peptidase"/>
    <property type="match status" value="1"/>
</dbReference>
<sequence length="312" mass="33127">MMMVYRFLAAATVSWRVLLLSVVSLGLVQSAAAQSLASTVADHGADRSTLCPVPALSRVVAHRITAGETLDSIAQQYGVLPVTILGMNPGASPDSLRVGRSLRIPPYNGIQVTVSPGQTWQQLADAYRVRADVLFEINGCPATVPDEIFVPGVNWFPGIMPPSTTSDSTRRSTHPLQGYPLPNPGTILTGYGWQPHHDREELVFHSGVTLAAPAETPVLAVGPGVVAFAGAHDTYGTLVVINHQQGLQTRYANLGEVAVTVGQSLQQGASVGRVAVPAGNTDSFLFFEVRSNTSLGWVARDPQDFIPSLGVR</sequence>
<evidence type="ECO:0000259" key="1">
    <source>
        <dbReference type="PROSITE" id="PS51782"/>
    </source>
</evidence>
<dbReference type="CDD" id="cd00118">
    <property type="entry name" value="LysM"/>
    <property type="match status" value="1"/>
</dbReference>
<evidence type="ECO:0000313" key="3">
    <source>
        <dbReference type="Proteomes" id="UP000191901"/>
    </source>
</evidence>
<dbReference type="InterPro" id="IPR036779">
    <property type="entry name" value="LysM_dom_sf"/>
</dbReference>
<dbReference type="PANTHER" id="PTHR21666">
    <property type="entry name" value="PEPTIDASE-RELATED"/>
    <property type="match status" value="1"/>
</dbReference>
<dbReference type="InterPro" id="IPR016047">
    <property type="entry name" value="M23ase_b-sheet_dom"/>
</dbReference>
<dbReference type="SUPFAM" id="SSF51261">
    <property type="entry name" value="Duplicated hybrid motif"/>
    <property type="match status" value="1"/>
</dbReference>
<dbReference type="KEGG" id="hhg:XM38_042510"/>
<dbReference type="PROSITE" id="PS51782">
    <property type="entry name" value="LYSM"/>
    <property type="match status" value="1"/>
</dbReference>
<dbReference type="Proteomes" id="UP000191901">
    <property type="component" value="Chromosome"/>
</dbReference>
<dbReference type="Gene3D" id="3.10.350.10">
    <property type="entry name" value="LysM domain"/>
    <property type="match status" value="1"/>
</dbReference>
<accession>A0A1Z3HT30</accession>
<gene>
    <name evidence="2" type="primary">ygeR</name>
    <name evidence="2" type="ORF">XM38_042510</name>
</gene>
<evidence type="ECO:0000313" key="2">
    <source>
        <dbReference type="EMBL" id="ASC73287.1"/>
    </source>
</evidence>
<organism evidence="2 3">
    <name type="scientific">Halomicronema hongdechloris C2206</name>
    <dbReference type="NCBI Taxonomy" id="1641165"/>
    <lineage>
        <taxon>Bacteria</taxon>
        <taxon>Bacillati</taxon>
        <taxon>Cyanobacteriota</taxon>
        <taxon>Cyanophyceae</taxon>
        <taxon>Nodosilineales</taxon>
        <taxon>Nodosilineaceae</taxon>
        <taxon>Halomicronema</taxon>
    </lineage>
</organism>
<dbReference type="InterPro" id="IPR011055">
    <property type="entry name" value="Dup_hybrid_motif"/>
</dbReference>